<dbReference type="Pfam" id="PF04865">
    <property type="entry name" value="Baseplate_J"/>
    <property type="match status" value="1"/>
</dbReference>
<evidence type="ECO:0000259" key="4">
    <source>
        <dbReference type="Pfam" id="PF26079"/>
    </source>
</evidence>
<evidence type="ECO:0000259" key="3">
    <source>
        <dbReference type="Pfam" id="PF26078"/>
    </source>
</evidence>
<dbReference type="Proteomes" id="UP000515703">
    <property type="component" value="Chromosome"/>
</dbReference>
<evidence type="ECO:0000313" key="6">
    <source>
        <dbReference type="Proteomes" id="UP000515703"/>
    </source>
</evidence>
<dbReference type="InterPro" id="IPR058531">
    <property type="entry name" value="Baseplate_J_M"/>
</dbReference>
<evidence type="ECO:0000313" key="5">
    <source>
        <dbReference type="EMBL" id="BCJ98120.1"/>
    </source>
</evidence>
<reference evidence="5 6" key="2">
    <citation type="submission" date="2020-08" db="EMBL/GenBank/DDBJ databases">
        <authorList>
            <person name="Ueki A."/>
            <person name="Tonouchi A."/>
        </authorList>
    </citation>
    <scope>NUCLEOTIDE SEQUENCE [LARGE SCALE GENOMIC DNA]</scope>
    <source>
        <strain evidence="5 6">CTTW</strain>
    </source>
</reference>
<name>A0A7I8DIE6_9FIRM</name>
<feature type="domain" description="Baseplate J-like central" evidence="3">
    <location>
        <begin position="198"/>
        <end position="266"/>
    </location>
</feature>
<dbReference type="KEGG" id="acht:bsdcttw_11610"/>
<sequence length="363" mass="39928">MYDFIKFDESAVLEEAIAKYEEATKTTLYAGDERRILINSFMYPAKLIAEKANYLANQYFAQTAEMPFLQYIGEGRNVYILQAEKSLVTMRFRIAALQTFDIAIPAGIRVTPDGIHYYATQNAGIIIQNSLYTDIICEATVAGKGHNGFIAGTINTLVDNVLYISNVTNIDTSSGGSETEDTESYRERILLKPFGYNTAGAEEAYIYHTKSADSSIGSVTVTTEPATVIITILNKDGTIPSDLVVDRVQNALNGKEVRPLTDNVIIQKPTTVSYDININFTVSEEDRSNENSIKTNVEAAIKAYVIYQSSELGKAINPDVLRKYILNAGAYTCTINSPSYIAVNKQSIAQISGEPEVTYTGIV</sequence>
<accession>A0A7I8DIE6</accession>
<protein>
    <recommendedName>
        <fullName evidence="7">Baseplate J/gp47 family protein</fullName>
    </recommendedName>
</protein>
<evidence type="ECO:0000259" key="2">
    <source>
        <dbReference type="Pfam" id="PF04865"/>
    </source>
</evidence>
<evidence type="ECO:0000256" key="1">
    <source>
        <dbReference type="ARBA" id="ARBA00038087"/>
    </source>
</evidence>
<reference evidence="5 6" key="1">
    <citation type="submission" date="2020-08" db="EMBL/GenBank/DDBJ databases">
        <title>Draft genome sequencing of an Anaerocolumna strain isolated from anoxic soil subjected to BSD treatment.</title>
        <authorList>
            <person name="Uek A."/>
            <person name="Tonouchi A."/>
        </authorList>
    </citation>
    <scope>NUCLEOTIDE SEQUENCE [LARGE SCALE GENOMIC DNA]</scope>
    <source>
        <strain evidence="5 6">CTTW</strain>
    </source>
</reference>
<dbReference type="EMBL" id="AP023368">
    <property type="protein sequence ID" value="BCJ98120.1"/>
    <property type="molecule type" value="Genomic_DNA"/>
</dbReference>
<dbReference type="Pfam" id="PF26079">
    <property type="entry name" value="Baseplate_J_C"/>
    <property type="match status" value="1"/>
</dbReference>
<evidence type="ECO:0008006" key="7">
    <source>
        <dbReference type="Google" id="ProtNLM"/>
    </source>
</evidence>
<comment type="similarity">
    <text evidence="1">Belongs to the Mu gp47/PBSX XkdT family.</text>
</comment>
<dbReference type="InterPro" id="IPR058530">
    <property type="entry name" value="Baseplate_J-like_C"/>
</dbReference>
<dbReference type="AlphaFoldDB" id="A0A7I8DIE6"/>
<dbReference type="PANTHER" id="PTHR37829:SF3">
    <property type="entry name" value="PROTEIN JAYE-RELATED"/>
    <property type="match status" value="1"/>
</dbReference>
<keyword evidence="6" id="KW-1185">Reference proteome</keyword>
<dbReference type="Pfam" id="PF26078">
    <property type="entry name" value="Baseplate_J_M"/>
    <property type="match status" value="1"/>
</dbReference>
<dbReference type="InterPro" id="IPR052399">
    <property type="entry name" value="Phage_Baseplate_Assmbl_Protein"/>
</dbReference>
<dbReference type="RefSeq" id="WP_185258470.1">
    <property type="nucleotide sequence ID" value="NZ_AP023368.1"/>
</dbReference>
<feature type="domain" description="Baseplate protein J-like barrel" evidence="2">
    <location>
        <begin position="91"/>
        <end position="176"/>
    </location>
</feature>
<organism evidence="5 6">
    <name type="scientific">Anaerocolumna chitinilytica</name>
    <dbReference type="NCBI Taxonomy" id="1727145"/>
    <lineage>
        <taxon>Bacteria</taxon>
        <taxon>Bacillati</taxon>
        <taxon>Bacillota</taxon>
        <taxon>Clostridia</taxon>
        <taxon>Lachnospirales</taxon>
        <taxon>Lachnospiraceae</taxon>
        <taxon>Anaerocolumna</taxon>
    </lineage>
</organism>
<dbReference type="InterPro" id="IPR006949">
    <property type="entry name" value="Barrel_Baseplate_J-like"/>
</dbReference>
<gene>
    <name evidence="5" type="ORF">bsdcttw_11610</name>
</gene>
<dbReference type="PANTHER" id="PTHR37829">
    <property type="entry name" value="PHAGE-LIKE ELEMENT PBSX PROTEIN XKDT"/>
    <property type="match status" value="1"/>
</dbReference>
<proteinExistence type="inferred from homology"/>
<feature type="domain" description="Baseplate J-like C-terminal" evidence="4">
    <location>
        <begin position="276"/>
        <end position="350"/>
    </location>
</feature>